<dbReference type="PANTHER" id="PTHR45453:SF1">
    <property type="entry name" value="PHOSPHATE REGULON SENSOR PROTEIN PHOR"/>
    <property type="match status" value="1"/>
</dbReference>
<feature type="transmembrane region" description="Helical" evidence="8">
    <location>
        <begin position="157"/>
        <end position="179"/>
    </location>
</feature>
<dbReference type="InterPro" id="IPR036890">
    <property type="entry name" value="HATPase_C_sf"/>
</dbReference>
<comment type="catalytic activity">
    <reaction evidence="1">
        <text>ATP + protein L-histidine = ADP + protein N-phospho-L-histidine.</text>
        <dbReference type="EC" id="2.7.13.3"/>
    </reaction>
</comment>
<dbReference type="InterPro" id="IPR003661">
    <property type="entry name" value="HisK_dim/P_dom"/>
</dbReference>
<dbReference type="SUPFAM" id="SSF158472">
    <property type="entry name" value="HAMP domain-like"/>
    <property type="match status" value="1"/>
</dbReference>
<evidence type="ECO:0000256" key="7">
    <source>
        <dbReference type="ARBA" id="ARBA00023012"/>
    </source>
</evidence>
<evidence type="ECO:0000256" key="3">
    <source>
        <dbReference type="ARBA" id="ARBA00012438"/>
    </source>
</evidence>
<dbReference type="Gene3D" id="3.30.565.10">
    <property type="entry name" value="Histidine kinase-like ATPase, C-terminal domain"/>
    <property type="match status" value="1"/>
</dbReference>
<keyword evidence="4" id="KW-0597">Phosphoprotein</keyword>
<feature type="domain" description="Histidine kinase" evidence="9">
    <location>
        <begin position="245"/>
        <end position="460"/>
    </location>
</feature>
<dbReference type="PRINTS" id="PR00344">
    <property type="entry name" value="BCTRLSENSOR"/>
</dbReference>
<dbReference type="Proteomes" id="UP000263486">
    <property type="component" value="Unassembled WGS sequence"/>
</dbReference>
<dbReference type="InterPro" id="IPR004358">
    <property type="entry name" value="Sig_transdc_His_kin-like_C"/>
</dbReference>
<dbReference type="SMART" id="SM00388">
    <property type="entry name" value="HisKA"/>
    <property type="match status" value="1"/>
</dbReference>
<name>A0ABX9KGN8_9FUSO</name>
<evidence type="ECO:0000256" key="2">
    <source>
        <dbReference type="ARBA" id="ARBA00004370"/>
    </source>
</evidence>
<keyword evidence="5" id="KW-0808">Transferase</keyword>
<dbReference type="PROSITE" id="PS50109">
    <property type="entry name" value="HIS_KIN"/>
    <property type="match status" value="1"/>
</dbReference>
<evidence type="ECO:0000259" key="10">
    <source>
        <dbReference type="PROSITE" id="PS50885"/>
    </source>
</evidence>
<dbReference type="EC" id="2.7.13.3" evidence="3"/>
<comment type="subcellular location">
    <subcellularLocation>
        <location evidence="2">Membrane</location>
    </subcellularLocation>
</comment>
<dbReference type="PROSITE" id="PS50885">
    <property type="entry name" value="HAMP"/>
    <property type="match status" value="1"/>
</dbReference>
<dbReference type="Pfam" id="PF02518">
    <property type="entry name" value="HATPase_c"/>
    <property type="match status" value="1"/>
</dbReference>
<reference evidence="11 12" key="1">
    <citation type="submission" date="2018-08" db="EMBL/GenBank/DDBJ databases">
        <title>Draft genome sequence of Psychrilyobacter sp. strain SD5 isolated from Black Sea water.</title>
        <authorList>
            <person name="Yadav S."/>
            <person name="Villanueva L."/>
            <person name="Damste J.S.S."/>
        </authorList>
    </citation>
    <scope>NUCLEOTIDE SEQUENCE [LARGE SCALE GENOMIC DNA]</scope>
    <source>
        <strain evidence="11 12">SD5</strain>
    </source>
</reference>
<evidence type="ECO:0000256" key="5">
    <source>
        <dbReference type="ARBA" id="ARBA00022679"/>
    </source>
</evidence>
<dbReference type="RefSeq" id="WP_114642446.1">
    <property type="nucleotide sequence ID" value="NZ_JAACIO010000014.1"/>
</dbReference>
<feature type="transmembrane region" description="Helical" evidence="8">
    <location>
        <begin position="12"/>
        <end position="35"/>
    </location>
</feature>
<evidence type="ECO:0000256" key="8">
    <source>
        <dbReference type="SAM" id="Phobius"/>
    </source>
</evidence>
<dbReference type="SMART" id="SM00304">
    <property type="entry name" value="HAMP"/>
    <property type="match status" value="1"/>
</dbReference>
<dbReference type="InterPro" id="IPR005467">
    <property type="entry name" value="His_kinase_dom"/>
</dbReference>
<sequence>MDKHISIKRTVIASYLSSLLVILISIHIVIILVFLNWEDRRIKSEINKTSLAIHRELKTVKHLDKVSTIKLIHKKMAGFSITQRTQPSLHINLIYENIFFSSESIESTYDYKKDLGKFQFVLNNKNVLIIKNLLLKFGDKEIYVQIYSDSDEVKNDIIALINSLFFSSIFIIMISLGVVRKIDKIIHSPIHEITKTVKKINRHDLSKRITIINPNNELGKLSMVINEMIDRLDVSFKSQNRFISNASHELRTPLAVIKGYSDLLKAGAKSDPVMVDRGLTEILKEVNNMENLLKKLLFLARKENNILKNNIVPFEISVLIQELMEKQQLIDKDHTYKIIRNKTSILNADKDLILQALRELLKNSSKYTLENRQISIDSFHRRKYHYIVIKDQGKGIPKENLKHVFERFYIQDESRNRQKNSFGLGLSIVKDIIKLHDGNIYIVSELNVGTTVTIKLPRSI</sequence>
<keyword evidence="12" id="KW-1185">Reference proteome</keyword>
<evidence type="ECO:0000256" key="6">
    <source>
        <dbReference type="ARBA" id="ARBA00022777"/>
    </source>
</evidence>
<organism evidence="11 12">
    <name type="scientific">Psychrilyobacter piezotolerans</name>
    <dbReference type="NCBI Taxonomy" id="2293438"/>
    <lineage>
        <taxon>Bacteria</taxon>
        <taxon>Fusobacteriati</taxon>
        <taxon>Fusobacteriota</taxon>
        <taxon>Fusobacteriia</taxon>
        <taxon>Fusobacteriales</taxon>
        <taxon>Fusobacteriaceae</taxon>
        <taxon>Psychrilyobacter</taxon>
    </lineage>
</organism>
<proteinExistence type="predicted"/>
<gene>
    <name evidence="11" type="ORF">DYH56_08665</name>
</gene>
<dbReference type="CDD" id="cd06225">
    <property type="entry name" value="HAMP"/>
    <property type="match status" value="1"/>
</dbReference>
<dbReference type="InterPro" id="IPR003660">
    <property type="entry name" value="HAMP_dom"/>
</dbReference>
<dbReference type="InterPro" id="IPR050351">
    <property type="entry name" value="BphY/WalK/GraS-like"/>
</dbReference>
<comment type="caution">
    <text evidence="11">The sequence shown here is derived from an EMBL/GenBank/DDBJ whole genome shotgun (WGS) entry which is preliminary data.</text>
</comment>
<protein>
    <recommendedName>
        <fullName evidence="3">histidine kinase</fullName>
        <ecNumber evidence="3">2.7.13.3</ecNumber>
    </recommendedName>
</protein>
<keyword evidence="6" id="KW-0418">Kinase</keyword>
<dbReference type="Pfam" id="PF00512">
    <property type="entry name" value="HisKA"/>
    <property type="match status" value="1"/>
</dbReference>
<feature type="domain" description="HAMP" evidence="10">
    <location>
        <begin position="184"/>
        <end position="237"/>
    </location>
</feature>
<keyword evidence="8" id="KW-0472">Membrane</keyword>
<dbReference type="SMART" id="SM00387">
    <property type="entry name" value="HATPase_c"/>
    <property type="match status" value="1"/>
</dbReference>
<dbReference type="SUPFAM" id="SSF55874">
    <property type="entry name" value="ATPase domain of HSP90 chaperone/DNA topoisomerase II/histidine kinase"/>
    <property type="match status" value="1"/>
</dbReference>
<keyword evidence="8" id="KW-0812">Transmembrane</keyword>
<keyword evidence="7" id="KW-0902">Two-component regulatory system</keyword>
<evidence type="ECO:0000256" key="1">
    <source>
        <dbReference type="ARBA" id="ARBA00000085"/>
    </source>
</evidence>
<dbReference type="EMBL" id="QUAJ01000013">
    <property type="protein sequence ID" value="REI41090.1"/>
    <property type="molecule type" value="Genomic_DNA"/>
</dbReference>
<dbReference type="Gene3D" id="6.10.340.10">
    <property type="match status" value="1"/>
</dbReference>
<dbReference type="Gene3D" id="1.10.287.130">
    <property type="match status" value="1"/>
</dbReference>
<dbReference type="CDD" id="cd00082">
    <property type="entry name" value="HisKA"/>
    <property type="match status" value="1"/>
</dbReference>
<dbReference type="CDD" id="cd00075">
    <property type="entry name" value="HATPase"/>
    <property type="match status" value="1"/>
</dbReference>
<dbReference type="InterPro" id="IPR003594">
    <property type="entry name" value="HATPase_dom"/>
</dbReference>
<dbReference type="PANTHER" id="PTHR45453">
    <property type="entry name" value="PHOSPHATE REGULON SENSOR PROTEIN PHOR"/>
    <property type="match status" value="1"/>
</dbReference>
<dbReference type="Pfam" id="PF00672">
    <property type="entry name" value="HAMP"/>
    <property type="match status" value="1"/>
</dbReference>
<accession>A0ABX9KGN8</accession>
<evidence type="ECO:0000256" key="4">
    <source>
        <dbReference type="ARBA" id="ARBA00022553"/>
    </source>
</evidence>
<dbReference type="InterPro" id="IPR036097">
    <property type="entry name" value="HisK_dim/P_sf"/>
</dbReference>
<keyword evidence="8" id="KW-1133">Transmembrane helix</keyword>
<evidence type="ECO:0000259" key="9">
    <source>
        <dbReference type="PROSITE" id="PS50109"/>
    </source>
</evidence>
<evidence type="ECO:0000313" key="11">
    <source>
        <dbReference type="EMBL" id="REI41090.1"/>
    </source>
</evidence>
<evidence type="ECO:0000313" key="12">
    <source>
        <dbReference type="Proteomes" id="UP000263486"/>
    </source>
</evidence>
<dbReference type="SUPFAM" id="SSF47384">
    <property type="entry name" value="Homodimeric domain of signal transducing histidine kinase"/>
    <property type="match status" value="1"/>
</dbReference>